<dbReference type="PANTHER" id="PTHR11453:SF38">
    <property type="entry name" value="ANION TRANSPORTER (EUROFUNG)"/>
    <property type="match status" value="1"/>
</dbReference>
<dbReference type="InterPro" id="IPR011531">
    <property type="entry name" value="HCO3_transpt-like_TM_dom"/>
</dbReference>
<keyword evidence="2 6" id="KW-0812">Transmembrane</keyword>
<protein>
    <submittedName>
        <fullName evidence="8">HCO3 transporter family-domain-containing protein</fullName>
    </submittedName>
</protein>
<evidence type="ECO:0000259" key="7">
    <source>
        <dbReference type="Pfam" id="PF00955"/>
    </source>
</evidence>
<feature type="transmembrane region" description="Helical" evidence="6">
    <location>
        <begin position="182"/>
        <end position="202"/>
    </location>
</feature>
<evidence type="ECO:0000313" key="8">
    <source>
        <dbReference type="EMBL" id="KAF2484287.1"/>
    </source>
</evidence>
<reference evidence="8" key="1">
    <citation type="journal article" date="2020" name="Stud. Mycol.">
        <title>101 Dothideomycetes genomes: a test case for predicting lifestyles and emergence of pathogens.</title>
        <authorList>
            <person name="Haridas S."/>
            <person name="Albert R."/>
            <person name="Binder M."/>
            <person name="Bloem J."/>
            <person name="Labutti K."/>
            <person name="Salamov A."/>
            <person name="Andreopoulos B."/>
            <person name="Baker S."/>
            <person name="Barry K."/>
            <person name="Bills G."/>
            <person name="Bluhm B."/>
            <person name="Cannon C."/>
            <person name="Castanera R."/>
            <person name="Culley D."/>
            <person name="Daum C."/>
            <person name="Ezra D."/>
            <person name="Gonzalez J."/>
            <person name="Henrissat B."/>
            <person name="Kuo A."/>
            <person name="Liang C."/>
            <person name="Lipzen A."/>
            <person name="Lutzoni F."/>
            <person name="Magnuson J."/>
            <person name="Mondo S."/>
            <person name="Nolan M."/>
            <person name="Ohm R."/>
            <person name="Pangilinan J."/>
            <person name="Park H.-J."/>
            <person name="Ramirez L."/>
            <person name="Alfaro M."/>
            <person name="Sun H."/>
            <person name="Tritt A."/>
            <person name="Yoshinaga Y."/>
            <person name="Zwiers L.-H."/>
            <person name="Turgeon B."/>
            <person name="Goodwin S."/>
            <person name="Spatafora J."/>
            <person name="Crous P."/>
            <person name="Grigoriev I."/>
        </authorList>
    </citation>
    <scope>NUCLEOTIDE SEQUENCE</scope>
    <source>
        <strain evidence="8">CBS 113389</strain>
    </source>
</reference>
<feature type="transmembrane region" description="Helical" evidence="6">
    <location>
        <begin position="487"/>
        <end position="504"/>
    </location>
</feature>
<dbReference type="GO" id="GO:0005886">
    <property type="term" value="C:plasma membrane"/>
    <property type="evidence" value="ECO:0007669"/>
    <property type="project" value="TreeGrafter"/>
</dbReference>
<proteinExistence type="predicted"/>
<feature type="transmembrane region" description="Helical" evidence="6">
    <location>
        <begin position="441"/>
        <end position="467"/>
    </location>
</feature>
<dbReference type="AlphaFoldDB" id="A0A6A6PYI8"/>
<evidence type="ECO:0000313" key="9">
    <source>
        <dbReference type="Proteomes" id="UP000799767"/>
    </source>
</evidence>
<evidence type="ECO:0000256" key="2">
    <source>
        <dbReference type="ARBA" id="ARBA00022692"/>
    </source>
</evidence>
<dbReference type="PANTHER" id="PTHR11453">
    <property type="entry name" value="ANION EXCHANGE PROTEIN"/>
    <property type="match status" value="1"/>
</dbReference>
<keyword evidence="3 6" id="KW-1133">Transmembrane helix</keyword>
<dbReference type="InterPro" id="IPR003020">
    <property type="entry name" value="HCO3_transpt_euk"/>
</dbReference>
<feature type="transmembrane region" description="Helical" evidence="6">
    <location>
        <begin position="247"/>
        <end position="267"/>
    </location>
</feature>
<name>A0A6A6PYI8_9PEZI</name>
<evidence type="ECO:0000256" key="4">
    <source>
        <dbReference type="ARBA" id="ARBA00023136"/>
    </source>
</evidence>
<evidence type="ECO:0000256" key="6">
    <source>
        <dbReference type="SAM" id="Phobius"/>
    </source>
</evidence>
<feature type="transmembrane region" description="Helical" evidence="6">
    <location>
        <begin position="114"/>
        <end position="131"/>
    </location>
</feature>
<sequence length="629" mass="71631">MKLPTANPPQVDYANDPYTWDNQVGWKQWRPLRPFRGMYYDVRRRLPFYWSDVVDGLNYRTFAGTVRIFFVNLLPALAFTLDMSRRTDNFFGINEALFSSALAAVVFSTLSCQPLTVVGITGLISLFNYTIYDIARDQGIIHLYGPLICWVSIWAAITHWAAAIFNLCDYMRYITDFSSTSFGLYVGIIYMIKGVEELVAAFDDHNRSGGYLACVIALVYWFTVYRLEMVGSTTFLKPWMRKSISDFAYPIATLWWVGFSHIPGRLAETHQYRVPHTRAFYPTQDRPWLIPFWTLPVKWVFVALPMGILLTLLFYYDHNVSSLTAQARKFPLTKPAGFHWDFFLLGCTCFIGGIVGIPLPNGLVPQAPVHTDACTEYQDVLKVTKEKDDEPDAEFHQHNRKKIEAIEVKEQRVSHWLMALALIGTMTGPLLDVLHTMPRSLFAGVFFVVGWGSVGSSPIIANALFTWRERKFIDPDEPRLRLKPSRIWLYIAFQLAGVLSSVAISQTIAAIGFPVIIISLIPLRWLVMPRVFTEEELLILDAPTADADVVLASMGGQPTLPEVRLAEEKRRRENADGEQGLSSGYLSGTTGSMRSREVFKDEEERKIEEEREKRRLSDGVQPTEWTGHD</sequence>
<evidence type="ECO:0000256" key="5">
    <source>
        <dbReference type="SAM" id="MobiDB-lite"/>
    </source>
</evidence>
<feature type="compositionally biased region" description="Low complexity" evidence="5">
    <location>
        <begin position="580"/>
        <end position="592"/>
    </location>
</feature>
<feature type="transmembrane region" description="Helical" evidence="6">
    <location>
        <begin position="209"/>
        <end position="227"/>
    </location>
</feature>
<dbReference type="GO" id="GO:0006820">
    <property type="term" value="P:monoatomic anion transport"/>
    <property type="evidence" value="ECO:0007669"/>
    <property type="project" value="InterPro"/>
</dbReference>
<dbReference type="GO" id="GO:0005452">
    <property type="term" value="F:solute:inorganic anion antiporter activity"/>
    <property type="evidence" value="ECO:0007669"/>
    <property type="project" value="InterPro"/>
</dbReference>
<feature type="domain" description="Bicarbonate transporter-like transmembrane" evidence="7">
    <location>
        <begin position="33"/>
        <end position="206"/>
    </location>
</feature>
<evidence type="ECO:0000256" key="3">
    <source>
        <dbReference type="ARBA" id="ARBA00022989"/>
    </source>
</evidence>
<gene>
    <name evidence="8" type="ORF">BDY17DRAFT_248748</name>
</gene>
<organism evidence="8 9">
    <name type="scientific">Neohortaea acidophila</name>
    <dbReference type="NCBI Taxonomy" id="245834"/>
    <lineage>
        <taxon>Eukaryota</taxon>
        <taxon>Fungi</taxon>
        <taxon>Dikarya</taxon>
        <taxon>Ascomycota</taxon>
        <taxon>Pezizomycotina</taxon>
        <taxon>Dothideomycetes</taxon>
        <taxon>Dothideomycetidae</taxon>
        <taxon>Mycosphaerellales</taxon>
        <taxon>Teratosphaeriaceae</taxon>
        <taxon>Neohortaea</taxon>
    </lineage>
</organism>
<keyword evidence="4 6" id="KW-0472">Membrane</keyword>
<dbReference type="Gene3D" id="1.10.287.570">
    <property type="entry name" value="Helical hairpin bin"/>
    <property type="match status" value="1"/>
</dbReference>
<feature type="transmembrane region" description="Helical" evidence="6">
    <location>
        <begin position="288"/>
        <end position="316"/>
    </location>
</feature>
<dbReference type="EMBL" id="MU001634">
    <property type="protein sequence ID" value="KAF2484287.1"/>
    <property type="molecule type" value="Genomic_DNA"/>
</dbReference>
<dbReference type="Pfam" id="PF00955">
    <property type="entry name" value="HCO3_cotransp"/>
    <property type="match status" value="2"/>
</dbReference>
<feature type="domain" description="Bicarbonate transporter-like transmembrane" evidence="7">
    <location>
        <begin position="213"/>
        <end position="543"/>
    </location>
</feature>
<feature type="transmembrane region" description="Helical" evidence="6">
    <location>
        <begin position="143"/>
        <end position="162"/>
    </location>
</feature>
<feature type="transmembrane region" description="Helical" evidence="6">
    <location>
        <begin position="416"/>
        <end position="435"/>
    </location>
</feature>
<dbReference type="RefSeq" id="XP_033590856.1">
    <property type="nucleotide sequence ID" value="XM_033730932.1"/>
</dbReference>
<feature type="transmembrane region" description="Helical" evidence="6">
    <location>
        <begin position="336"/>
        <end position="357"/>
    </location>
</feature>
<dbReference type="GeneID" id="54471934"/>
<keyword evidence="9" id="KW-1185">Reference proteome</keyword>
<accession>A0A6A6PYI8</accession>
<feature type="region of interest" description="Disordered" evidence="5">
    <location>
        <begin position="568"/>
        <end position="629"/>
    </location>
</feature>
<evidence type="ECO:0000256" key="1">
    <source>
        <dbReference type="ARBA" id="ARBA00004141"/>
    </source>
</evidence>
<feature type="compositionally biased region" description="Basic and acidic residues" evidence="5">
    <location>
        <begin position="594"/>
        <end position="617"/>
    </location>
</feature>
<dbReference type="Proteomes" id="UP000799767">
    <property type="component" value="Unassembled WGS sequence"/>
</dbReference>
<dbReference type="GO" id="GO:0050801">
    <property type="term" value="P:monoatomic ion homeostasis"/>
    <property type="evidence" value="ECO:0007669"/>
    <property type="project" value="TreeGrafter"/>
</dbReference>
<dbReference type="GO" id="GO:0046713">
    <property type="term" value="P:borate transport"/>
    <property type="evidence" value="ECO:0007669"/>
    <property type="project" value="TreeGrafter"/>
</dbReference>
<feature type="transmembrane region" description="Helical" evidence="6">
    <location>
        <begin position="510"/>
        <end position="527"/>
    </location>
</feature>
<comment type="subcellular location">
    <subcellularLocation>
        <location evidence="1">Membrane</location>
        <topology evidence="1">Multi-pass membrane protein</topology>
    </subcellularLocation>
</comment>
<dbReference type="OrthoDB" id="1735926at2759"/>